<feature type="domain" description="Ig-like" evidence="15">
    <location>
        <begin position="214"/>
        <end position="302"/>
    </location>
</feature>
<reference evidence="17" key="1">
    <citation type="submission" date="2025-08" db="UniProtKB">
        <authorList>
            <consortium name="Ensembl"/>
        </authorList>
    </citation>
    <scope>IDENTIFICATION</scope>
</reference>
<dbReference type="PROSITE" id="PS50853">
    <property type="entry name" value="FN3"/>
    <property type="match status" value="5"/>
</dbReference>
<feature type="domain" description="Fibronectin type-III" evidence="16">
    <location>
        <begin position="1015"/>
        <end position="1106"/>
    </location>
</feature>
<dbReference type="GO" id="GO:0007411">
    <property type="term" value="P:axon guidance"/>
    <property type="evidence" value="ECO:0007669"/>
    <property type="project" value="TreeGrafter"/>
</dbReference>
<organism evidence="17 18">
    <name type="scientific">Salmo trutta</name>
    <name type="common">Brown trout</name>
    <dbReference type="NCBI Taxonomy" id="8032"/>
    <lineage>
        <taxon>Eukaryota</taxon>
        <taxon>Metazoa</taxon>
        <taxon>Chordata</taxon>
        <taxon>Craniata</taxon>
        <taxon>Vertebrata</taxon>
        <taxon>Euteleostomi</taxon>
        <taxon>Actinopterygii</taxon>
        <taxon>Neopterygii</taxon>
        <taxon>Teleostei</taxon>
        <taxon>Protacanthopterygii</taxon>
        <taxon>Salmoniformes</taxon>
        <taxon>Salmonidae</taxon>
        <taxon>Salmoninae</taxon>
        <taxon>Salmo</taxon>
    </lineage>
</organism>
<dbReference type="InterPro" id="IPR026966">
    <property type="entry name" value="Neurofascin/L1/NrCAM_C"/>
</dbReference>
<dbReference type="FunFam" id="2.60.40.10:FF:000005">
    <property type="entry name" value="Neuronal cell adhesion molecule"/>
    <property type="match status" value="1"/>
</dbReference>
<evidence type="ECO:0000256" key="8">
    <source>
        <dbReference type="ARBA" id="ARBA00022989"/>
    </source>
</evidence>
<evidence type="ECO:0000256" key="9">
    <source>
        <dbReference type="ARBA" id="ARBA00023136"/>
    </source>
</evidence>
<dbReference type="InterPro" id="IPR003598">
    <property type="entry name" value="Ig_sub2"/>
</dbReference>
<keyword evidence="4 14" id="KW-0812">Transmembrane</keyword>
<evidence type="ECO:0000313" key="17">
    <source>
        <dbReference type="Ensembl" id="ENSSTUP00000114147.1"/>
    </source>
</evidence>
<evidence type="ECO:0000256" key="6">
    <source>
        <dbReference type="ARBA" id="ARBA00022737"/>
    </source>
</evidence>
<comment type="subcellular location">
    <subcellularLocation>
        <location evidence="1">Cell membrane</location>
        <topology evidence="1">Single-pass type I membrane protein</topology>
    </subcellularLocation>
</comment>
<evidence type="ECO:0000256" key="2">
    <source>
        <dbReference type="ARBA" id="ARBA00008588"/>
    </source>
</evidence>
<dbReference type="FunFam" id="2.60.40.10:FF:000100">
    <property type="entry name" value="Neuronal cell adhesion molecule a"/>
    <property type="match status" value="1"/>
</dbReference>
<dbReference type="InterPro" id="IPR007110">
    <property type="entry name" value="Ig-like_dom"/>
</dbReference>
<dbReference type="SMART" id="SM00060">
    <property type="entry name" value="FN3"/>
    <property type="match status" value="5"/>
</dbReference>
<keyword evidence="9 14" id="KW-0472">Membrane</keyword>
<keyword evidence="11" id="KW-0325">Glycoprotein</keyword>
<accession>A0A674F2M6</accession>
<dbReference type="GO" id="GO:0005886">
    <property type="term" value="C:plasma membrane"/>
    <property type="evidence" value="ECO:0007669"/>
    <property type="project" value="UniProtKB-SubCell"/>
</dbReference>
<dbReference type="PROSITE" id="PS50835">
    <property type="entry name" value="IG_LIKE"/>
    <property type="match status" value="6"/>
</dbReference>
<evidence type="ECO:0000256" key="1">
    <source>
        <dbReference type="ARBA" id="ARBA00004251"/>
    </source>
</evidence>
<feature type="domain" description="Ig-like" evidence="15">
    <location>
        <begin position="110"/>
        <end position="200"/>
    </location>
</feature>
<evidence type="ECO:0000256" key="12">
    <source>
        <dbReference type="ARBA" id="ARBA00023319"/>
    </source>
</evidence>
<evidence type="ECO:0000256" key="14">
    <source>
        <dbReference type="SAM" id="Phobius"/>
    </source>
</evidence>
<dbReference type="InterPro" id="IPR003961">
    <property type="entry name" value="FN3_dom"/>
</dbReference>
<keyword evidence="5" id="KW-0732">Signal</keyword>
<feature type="domain" description="Ig-like" evidence="15">
    <location>
        <begin position="307"/>
        <end position="394"/>
    </location>
</feature>
<dbReference type="FunFam" id="2.60.40.10:FF:000363">
    <property type="entry name" value="neurofascin isoform X1"/>
    <property type="match status" value="1"/>
</dbReference>
<evidence type="ECO:0000256" key="5">
    <source>
        <dbReference type="ARBA" id="ARBA00022729"/>
    </source>
</evidence>
<dbReference type="GO" id="GO:0030424">
    <property type="term" value="C:axon"/>
    <property type="evidence" value="ECO:0007669"/>
    <property type="project" value="TreeGrafter"/>
</dbReference>
<protein>
    <submittedName>
        <fullName evidence="17">Neuronal cell adhesion molecule a</fullName>
    </submittedName>
</protein>
<dbReference type="FunFam" id="2.60.40.10:FF:000238">
    <property type="entry name" value="Neuronal cell adhesion molecule"/>
    <property type="match status" value="1"/>
</dbReference>
<proteinExistence type="inferred from homology"/>
<evidence type="ECO:0000259" key="15">
    <source>
        <dbReference type="PROSITE" id="PS50835"/>
    </source>
</evidence>
<evidence type="ECO:0000256" key="7">
    <source>
        <dbReference type="ARBA" id="ARBA00022889"/>
    </source>
</evidence>
<dbReference type="SUPFAM" id="SSF49265">
    <property type="entry name" value="Fibronectin type III"/>
    <property type="match status" value="3"/>
</dbReference>
<feature type="domain" description="Fibronectin type-III" evidence="16">
    <location>
        <begin position="585"/>
        <end position="680"/>
    </location>
</feature>
<dbReference type="InterPro" id="IPR003599">
    <property type="entry name" value="Ig_sub"/>
</dbReference>
<dbReference type="GeneTree" id="ENSGT00940000155419"/>
<dbReference type="GO" id="GO:0098632">
    <property type="term" value="F:cell-cell adhesion mediator activity"/>
    <property type="evidence" value="ECO:0007669"/>
    <property type="project" value="TreeGrafter"/>
</dbReference>
<evidence type="ECO:0000256" key="13">
    <source>
        <dbReference type="SAM" id="MobiDB-lite"/>
    </source>
</evidence>
<dbReference type="InterPro" id="IPR013783">
    <property type="entry name" value="Ig-like_fold"/>
</dbReference>
<evidence type="ECO:0000313" key="18">
    <source>
        <dbReference type="Proteomes" id="UP000472277"/>
    </source>
</evidence>
<keyword evidence="7" id="KW-0130">Cell adhesion</keyword>
<feature type="domain" description="Ig-like" evidence="15">
    <location>
        <begin position="400"/>
        <end position="487"/>
    </location>
</feature>
<dbReference type="Pfam" id="PF13927">
    <property type="entry name" value="Ig_3"/>
    <property type="match status" value="1"/>
</dbReference>
<dbReference type="SMART" id="SM00409">
    <property type="entry name" value="IG"/>
    <property type="match status" value="6"/>
</dbReference>
<dbReference type="GO" id="GO:0007420">
    <property type="term" value="P:brain development"/>
    <property type="evidence" value="ECO:0007669"/>
    <property type="project" value="TreeGrafter"/>
</dbReference>
<dbReference type="PANTHER" id="PTHR44170:SF15">
    <property type="entry name" value="NEURONAL CELL ADHESION MOLECULE"/>
    <property type="match status" value="1"/>
</dbReference>
<keyword evidence="3" id="KW-1003">Cell membrane</keyword>
<dbReference type="Pfam" id="PF00041">
    <property type="entry name" value="fn3"/>
    <property type="match status" value="5"/>
</dbReference>
<dbReference type="InterPro" id="IPR013098">
    <property type="entry name" value="Ig_I-set"/>
</dbReference>
<evidence type="ECO:0000256" key="4">
    <source>
        <dbReference type="ARBA" id="ARBA00022692"/>
    </source>
</evidence>
<dbReference type="InterPro" id="IPR036179">
    <property type="entry name" value="Ig-like_dom_sf"/>
</dbReference>
<evidence type="ECO:0000256" key="11">
    <source>
        <dbReference type="ARBA" id="ARBA00023180"/>
    </source>
</evidence>
<feature type="domain" description="Fibronectin type-III" evidence="16">
    <location>
        <begin position="685"/>
        <end position="779"/>
    </location>
</feature>
<evidence type="ECO:0000256" key="3">
    <source>
        <dbReference type="ARBA" id="ARBA00022475"/>
    </source>
</evidence>
<dbReference type="SMART" id="SM00408">
    <property type="entry name" value="IGc2"/>
    <property type="match status" value="6"/>
</dbReference>
<dbReference type="FunFam" id="2.60.40.10:FF:000038">
    <property type="entry name" value="Neuronal cell adhesion molecule"/>
    <property type="match status" value="1"/>
</dbReference>
<gene>
    <name evidence="17" type="primary">NRCAM</name>
    <name evidence="17" type="synonym">LOC115188372</name>
</gene>
<dbReference type="PANTHER" id="PTHR44170">
    <property type="entry name" value="PROTEIN SIDEKICK"/>
    <property type="match status" value="1"/>
</dbReference>
<feature type="compositionally biased region" description="Basic and acidic residues" evidence="13">
    <location>
        <begin position="1149"/>
        <end position="1169"/>
    </location>
</feature>
<feature type="domain" description="Fibronectin type-III" evidence="16">
    <location>
        <begin position="784"/>
        <end position="886"/>
    </location>
</feature>
<feature type="compositionally biased region" description="Basic and acidic residues" evidence="13">
    <location>
        <begin position="1227"/>
        <end position="1237"/>
    </location>
</feature>
<dbReference type="PROSITE" id="PS00290">
    <property type="entry name" value="IG_MHC"/>
    <property type="match status" value="1"/>
</dbReference>
<dbReference type="FunFam" id="2.60.40.10:FF:000347">
    <property type="entry name" value="Neuronal cell adhesion molecule"/>
    <property type="match status" value="1"/>
</dbReference>
<keyword evidence="12" id="KW-0393">Immunoglobulin domain</keyword>
<name>A0A674F2M6_SALTR</name>
<feature type="transmembrane region" description="Helical" evidence="14">
    <location>
        <begin position="1118"/>
        <end position="1140"/>
    </location>
</feature>
<keyword evidence="6" id="KW-0677">Repeat</keyword>
<dbReference type="CDD" id="cd00063">
    <property type="entry name" value="FN3"/>
    <property type="match status" value="5"/>
</dbReference>
<feature type="compositionally biased region" description="Polar residues" evidence="13">
    <location>
        <begin position="1239"/>
        <end position="1253"/>
    </location>
</feature>
<dbReference type="Pfam" id="PF07679">
    <property type="entry name" value="I-set"/>
    <property type="match status" value="4"/>
</dbReference>
<dbReference type="InterPro" id="IPR036116">
    <property type="entry name" value="FN3_sf"/>
</dbReference>
<dbReference type="Pfam" id="PF13882">
    <property type="entry name" value="Bravo_FIGEY"/>
    <property type="match status" value="1"/>
</dbReference>
<dbReference type="InterPro" id="IPR003006">
    <property type="entry name" value="Ig/MHC_CS"/>
</dbReference>
<sequence length="1253" mass="139179">MCCGVMELPQPPTITHQSPKDFIIDPRENILIYCEAKGKPHPSFSWTRNGTHFDVEKDSKVLMKPSSGTLVIDISGEKAEAYEGIYQCTARNEHGTAVSNNIIIRQSRSPLWSKERKEAIMVQVGVSLVLQCRPPAGLPPPIIFWMDNNFQRLPQNTRVSQALNGDLYFSNVLLDDTRNDYICYARFPHTQTIQQKQPITVKVLDNSPSGERRPSFMAPLGRSSTQMALRGGVLELECIAEGLPTPEVSWYKESGDLPSSRMSFHNFQKTLKIADVMEADAGDYRCTAKNSLGSAHHTIKVNVKAAPFWISAPRNLILAPKETGILTCMVSGDPKPQIAWSVNGVPVEDSPKDMSRKVEDDTVILSDVQTGSSAVYQCNASNEFGYLLANAFVNVLAEAPRVLTPPNNVYQVITNNPAFLDCASFGSPIPTITWFKDSQTSILNKDPYVIHNNGTLEINVAQSLNSGKYTCIASNNLGTKENHVYLEVKEPTRILAQPEYMVVQRNRKAVFECKVKHDPTLIPTMNWLKDNGELPDDERFLVDTDSLTINDVTEEDEGTYTCVMNTTLDQDSASAMLTVVEEPDPPTDLELTDQRERSVQLTWIPGDEHNSPTQKFLVQYEDLLHQAGVWHNLTEEEGTKTTAHLDLSPYAYYSFRVLALNHVGYSQPSQPSRQYRTNPAAPDVNPTDVQGVGTEHNNLVISWKELTGLQSNGPGLQYKVNWRQKDVEEDWSSETVANASKYVVSGTPTFVPYEVKVQAVNEYGNGPAPEAVVGYSGEDVPMSAPESVQVLVQNGTLAEVHWEPVLTSMVRGRLQGYKVSYWRERSLHQAEAQQEEQQVLAFSGNRTDGRLPGLKPYSLYTLNIRVVNGKGEGPPSPNHNFETPEGVPGPPSFLRIKNTNMDSLTLEWGPPQDNNGRLTGYTLKYQPVNNSNELGPVEEMTFPANETTITLADLKYSTRYKFYFNAKTIKGSGPTITEEAITIMDEGYTEPHLPISPITQSLRPQFHKVHPIGSAFTNVNSSVVGEEGAVISWEYFGPDKNVYVEYIVENSKEDWTKEFVNGSSGSQTYLIKGLKPGTSYRVRVVVKDHSEATIHSTEELVITLPAMKSNQVDLATQGWFIGLMCAIALLILVLLIICFIKRNKGGKYPVKEKEDAHQDPEIQPMKDDDGTFGEYSDTEDHKPLKGSRTPSNGTVKRDDSDDSLVDYGEGGDGQFNEDGSFIGQYSGKKEKDTHEGNESSEAPSPVNAMNSFV</sequence>
<dbReference type="FunFam" id="2.60.40.10:FF:000078">
    <property type="entry name" value="Neuronal cell adhesion molecule"/>
    <property type="match status" value="1"/>
</dbReference>
<dbReference type="SUPFAM" id="SSF48726">
    <property type="entry name" value="Immunoglobulin"/>
    <property type="match status" value="6"/>
</dbReference>
<dbReference type="Ensembl" id="ENSSTUT00000122166.1">
    <property type="protein sequence ID" value="ENSSTUP00000114147.1"/>
    <property type="gene ID" value="ENSSTUG00000045332.1"/>
</dbReference>
<feature type="domain" description="Ig-like" evidence="15">
    <location>
        <begin position="491"/>
        <end position="578"/>
    </location>
</feature>
<evidence type="ECO:0000259" key="16">
    <source>
        <dbReference type="PROSITE" id="PS50853"/>
    </source>
</evidence>
<evidence type="ECO:0000256" key="10">
    <source>
        <dbReference type="ARBA" id="ARBA00023157"/>
    </source>
</evidence>
<dbReference type="FunFam" id="2.60.40.10:FF:000114">
    <property type="entry name" value="Neuronal cell adhesion molecule"/>
    <property type="match status" value="1"/>
</dbReference>
<dbReference type="AlphaFoldDB" id="A0A674F2M6"/>
<dbReference type="Proteomes" id="UP000472277">
    <property type="component" value="Unassembled WGS sequence"/>
</dbReference>
<reference evidence="17" key="2">
    <citation type="submission" date="2025-09" db="UniProtKB">
        <authorList>
            <consortium name="Ensembl"/>
        </authorList>
    </citation>
    <scope>IDENTIFICATION</scope>
</reference>
<feature type="domain" description="Fibronectin type-III" evidence="16">
    <location>
        <begin position="890"/>
        <end position="986"/>
    </location>
</feature>
<dbReference type="FunFam" id="2.60.40.10:FF:000057">
    <property type="entry name" value="neural cell adhesion molecule L1"/>
    <property type="match status" value="1"/>
</dbReference>
<keyword evidence="8 14" id="KW-1133">Transmembrane helix</keyword>
<keyword evidence="18" id="KW-1185">Reference proteome</keyword>
<feature type="domain" description="Ig-like" evidence="15">
    <location>
        <begin position="12"/>
        <end position="99"/>
    </location>
</feature>
<feature type="region of interest" description="Disordered" evidence="13">
    <location>
        <begin position="1149"/>
        <end position="1253"/>
    </location>
</feature>
<keyword evidence="10" id="KW-1015">Disulfide bond</keyword>
<comment type="similarity">
    <text evidence="2">Belongs to the immunoglobulin superfamily. L1/neurofascin/NgCAM family.</text>
</comment>
<dbReference type="Gene3D" id="2.60.40.10">
    <property type="entry name" value="Immunoglobulins"/>
    <property type="match status" value="11"/>
</dbReference>